<reference evidence="4" key="1">
    <citation type="submission" date="2017-02" db="EMBL/GenBank/DDBJ databases">
        <authorList>
            <person name="Varghese N."/>
            <person name="Submissions S."/>
        </authorList>
    </citation>
    <scope>NUCLEOTIDE SEQUENCE [LARGE SCALE GENOMIC DNA]</scope>
    <source>
        <strain evidence="4">SM117</strain>
    </source>
</reference>
<gene>
    <name evidence="3" type="ORF">SAMN06295987_104140</name>
</gene>
<organism evidence="3 4">
    <name type="scientific">Novosphingobium mathurense</name>
    <dbReference type="NCBI Taxonomy" id="428990"/>
    <lineage>
        <taxon>Bacteria</taxon>
        <taxon>Pseudomonadati</taxon>
        <taxon>Pseudomonadota</taxon>
        <taxon>Alphaproteobacteria</taxon>
        <taxon>Sphingomonadales</taxon>
        <taxon>Sphingomonadaceae</taxon>
        <taxon>Novosphingobium</taxon>
    </lineage>
</organism>
<dbReference type="EMBL" id="FVZE01000004">
    <property type="protein sequence ID" value="SLK02752.1"/>
    <property type="molecule type" value="Genomic_DNA"/>
</dbReference>
<dbReference type="STRING" id="428990.SAMN06295987_104140"/>
<evidence type="ECO:0000313" key="4">
    <source>
        <dbReference type="Proteomes" id="UP000190989"/>
    </source>
</evidence>
<feature type="transmembrane region" description="Helical" evidence="1">
    <location>
        <begin position="226"/>
        <end position="247"/>
    </location>
</feature>
<feature type="transmembrane region" description="Helical" evidence="1">
    <location>
        <begin position="181"/>
        <end position="214"/>
    </location>
</feature>
<name>A0A1U6I406_9SPHN</name>
<dbReference type="InterPro" id="IPR002656">
    <property type="entry name" value="Acyl_transf_3_dom"/>
</dbReference>
<dbReference type="Proteomes" id="UP000190989">
    <property type="component" value="Unassembled WGS sequence"/>
</dbReference>
<feature type="transmembrane region" description="Helical" evidence="1">
    <location>
        <begin position="20"/>
        <end position="43"/>
    </location>
</feature>
<dbReference type="Pfam" id="PF01757">
    <property type="entry name" value="Acyl_transf_3"/>
    <property type="match status" value="1"/>
</dbReference>
<keyword evidence="3" id="KW-0808">Transferase</keyword>
<feature type="transmembrane region" description="Helical" evidence="1">
    <location>
        <begin position="63"/>
        <end position="85"/>
    </location>
</feature>
<keyword evidence="1" id="KW-1133">Transmembrane helix</keyword>
<accession>A0A1U6I406</accession>
<sequence length="392" mass="42436">MSARIHETRPVDRFGSRAVLSHDAISIARVICILGVVYVHAWTGLGGHDLELARGTAQENLRWFLMEAFGRSAVPLLGLISGWLVAGSPRTRNWLAHVERKARTIVVPMIAWNVIALVLVCGTAWLFTLPAPTPPSVSWVLEEVFILTRNPDVNVQMPFLRDLFVCMVMAPMLLRMSGRSLALVIALAAAGQVFGFGAPLILRPAIVMFFGLGIAARRAGLAERAAAWPLGLAIAPFAVLLPVQLWLVMAPDMPRTGALIASFDLVMRVTASLFFWRLAWALAKSPARSLLLKIEPFAFLIFCGHLVFMWLAGPLLGQIFGKLGAPAYPVYLLLQPVMVLVCIVAIGRFLQWCAPGLAEMLSGGRLKARKPAAVSPLANAAPAEPVSPAHLG</sequence>
<feature type="domain" description="Acyltransferase 3" evidence="2">
    <location>
        <begin position="24"/>
        <end position="345"/>
    </location>
</feature>
<keyword evidence="1" id="KW-0812">Transmembrane</keyword>
<feature type="transmembrane region" description="Helical" evidence="1">
    <location>
        <begin position="105"/>
        <end position="127"/>
    </location>
</feature>
<feature type="transmembrane region" description="Helical" evidence="1">
    <location>
        <begin position="259"/>
        <end position="276"/>
    </location>
</feature>
<feature type="transmembrane region" description="Helical" evidence="1">
    <location>
        <begin position="297"/>
        <end position="316"/>
    </location>
</feature>
<evidence type="ECO:0000313" key="3">
    <source>
        <dbReference type="EMBL" id="SLK02752.1"/>
    </source>
</evidence>
<dbReference type="GO" id="GO:0016747">
    <property type="term" value="F:acyltransferase activity, transferring groups other than amino-acyl groups"/>
    <property type="evidence" value="ECO:0007669"/>
    <property type="project" value="InterPro"/>
</dbReference>
<protein>
    <submittedName>
        <fullName evidence="3">Acyltransferase family protein</fullName>
    </submittedName>
</protein>
<keyword evidence="1" id="KW-0472">Membrane</keyword>
<dbReference type="AlphaFoldDB" id="A0A1U6I406"/>
<keyword evidence="4" id="KW-1185">Reference proteome</keyword>
<proteinExistence type="predicted"/>
<evidence type="ECO:0000259" key="2">
    <source>
        <dbReference type="Pfam" id="PF01757"/>
    </source>
</evidence>
<keyword evidence="3" id="KW-0012">Acyltransferase</keyword>
<evidence type="ECO:0000256" key="1">
    <source>
        <dbReference type="SAM" id="Phobius"/>
    </source>
</evidence>
<feature type="transmembrane region" description="Helical" evidence="1">
    <location>
        <begin position="328"/>
        <end position="350"/>
    </location>
</feature>